<sequence>MPHSDPEIARAVEEFALSLRRARREAGEPSLRELAHRTRPRGSISTFQRAFAGSALPSWDTVDALLRAGLGQPAGQVDAVWRPRWIVVKDLLSPLGGSATSGRSAPVLSLAAATGRRWSA</sequence>
<evidence type="ECO:0000313" key="2">
    <source>
        <dbReference type="Proteomes" id="UP000677152"/>
    </source>
</evidence>
<gene>
    <name evidence="1" type="ORF">KCV87_14115</name>
</gene>
<name>A0AA45LC83_9PSEU</name>
<evidence type="ECO:0008006" key="3">
    <source>
        <dbReference type="Google" id="ProtNLM"/>
    </source>
</evidence>
<accession>A0AA45LC83</accession>
<dbReference type="Proteomes" id="UP000677152">
    <property type="component" value="Chromosome"/>
</dbReference>
<dbReference type="EMBL" id="CP073249">
    <property type="protein sequence ID" value="QUF07070.1"/>
    <property type="molecule type" value="Genomic_DNA"/>
</dbReference>
<dbReference type="AlphaFoldDB" id="A0AA45LC83"/>
<evidence type="ECO:0000313" key="1">
    <source>
        <dbReference type="EMBL" id="QUF07070.1"/>
    </source>
</evidence>
<reference evidence="1" key="1">
    <citation type="submission" date="2021-04" db="EMBL/GenBank/DDBJ databases">
        <title>Genomic sequence of Actinosynnema pretiosum subsp. pretiosum ATCC 31280 (C-14919).</title>
        <authorList>
            <person name="Bai L."/>
            <person name="Wang X."/>
            <person name="Xiao Y."/>
        </authorList>
    </citation>
    <scope>NUCLEOTIDE SEQUENCE</scope>
    <source>
        <strain evidence="1">ATCC 31280</strain>
    </source>
</reference>
<organism evidence="1 2">
    <name type="scientific">Actinosynnema pretiosum subsp. pretiosum</name>
    <dbReference type="NCBI Taxonomy" id="103721"/>
    <lineage>
        <taxon>Bacteria</taxon>
        <taxon>Bacillati</taxon>
        <taxon>Actinomycetota</taxon>
        <taxon>Actinomycetes</taxon>
        <taxon>Pseudonocardiales</taxon>
        <taxon>Pseudonocardiaceae</taxon>
        <taxon>Actinosynnema</taxon>
    </lineage>
</organism>
<proteinExistence type="predicted"/>
<protein>
    <recommendedName>
        <fullName evidence="3">Helix-turn-helix domain-containing protein</fullName>
    </recommendedName>
</protein>